<evidence type="ECO:0000259" key="3">
    <source>
        <dbReference type="Pfam" id="PF25973"/>
    </source>
</evidence>
<sequence length="234" mass="25293">MKRSLVFMLWIAAGPAMAADATVQWARRIELGLGVSGTVKTVSAEAGARVPKGQVLVALDETPFKAAFDKARTERDEAVRDYKQAKELYDRTVLAKVELENAQNKSVRAQARFEEAKYQLERSRIAAPFEAWVLEMRVQAGQSVVNALESRPLVVVAAAGEYLARLRVPSATVDRLKLGQAVTVSVGGKSYAGRIHALALEAAGGKSDGQHDVAVLFQAPEMLRPGRAAVVELP</sequence>
<dbReference type="GO" id="GO:1990281">
    <property type="term" value="C:efflux pump complex"/>
    <property type="evidence" value="ECO:0007669"/>
    <property type="project" value="TreeGrafter"/>
</dbReference>
<reference evidence="4 5" key="1">
    <citation type="journal article" date="2016" name="Nat. Commun.">
        <title>Thousands of microbial genomes shed light on interconnected biogeochemical processes in an aquifer system.</title>
        <authorList>
            <person name="Anantharaman K."/>
            <person name="Brown C.T."/>
            <person name="Hug L.A."/>
            <person name="Sharon I."/>
            <person name="Castelle C.J."/>
            <person name="Probst A.J."/>
            <person name="Thomas B.C."/>
            <person name="Singh A."/>
            <person name="Wilkins M.J."/>
            <person name="Karaoz U."/>
            <person name="Brodie E.L."/>
            <person name="Williams K.H."/>
            <person name="Hubbard S.S."/>
            <person name="Banfield J.F."/>
        </authorList>
    </citation>
    <scope>NUCLEOTIDE SEQUENCE [LARGE SCALE GENOMIC DNA]</scope>
</reference>
<evidence type="ECO:0000313" key="4">
    <source>
        <dbReference type="EMBL" id="OGI43261.1"/>
    </source>
</evidence>
<dbReference type="EMBL" id="MFSS01000063">
    <property type="protein sequence ID" value="OGI43261.1"/>
    <property type="molecule type" value="Genomic_DNA"/>
</dbReference>
<dbReference type="GO" id="GO:0015562">
    <property type="term" value="F:efflux transmembrane transporter activity"/>
    <property type="evidence" value="ECO:0007669"/>
    <property type="project" value="TreeGrafter"/>
</dbReference>
<name>A0A1F6TDP7_9PROT</name>
<dbReference type="PANTHER" id="PTHR30469">
    <property type="entry name" value="MULTIDRUG RESISTANCE PROTEIN MDTA"/>
    <property type="match status" value="1"/>
</dbReference>
<organism evidence="4 5">
    <name type="scientific">Candidatus Muproteobacteria bacterium RBG_16_64_11</name>
    <dbReference type="NCBI Taxonomy" id="1817758"/>
    <lineage>
        <taxon>Bacteria</taxon>
        <taxon>Pseudomonadati</taxon>
        <taxon>Pseudomonadota</taxon>
        <taxon>Candidatus Muproteobacteria</taxon>
    </lineage>
</organism>
<protein>
    <recommendedName>
        <fullName evidence="3">CzcB-like barrel-sandwich hybrid domain-containing protein</fullName>
    </recommendedName>
</protein>
<evidence type="ECO:0000256" key="2">
    <source>
        <dbReference type="SAM" id="SignalP"/>
    </source>
</evidence>
<evidence type="ECO:0000256" key="1">
    <source>
        <dbReference type="SAM" id="Coils"/>
    </source>
</evidence>
<dbReference type="PANTHER" id="PTHR30469:SF33">
    <property type="entry name" value="SLR1207 PROTEIN"/>
    <property type="match status" value="1"/>
</dbReference>
<feature type="domain" description="CzcB-like barrel-sandwich hybrid" evidence="3">
    <location>
        <begin position="35"/>
        <end position="146"/>
    </location>
</feature>
<dbReference type="Pfam" id="PF25973">
    <property type="entry name" value="BSH_CzcB"/>
    <property type="match status" value="1"/>
</dbReference>
<dbReference type="InterPro" id="IPR058647">
    <property type="entry name" value="BSH_CzcB-like"/>
</dbReference>
<dbReference type="Gene3D" id="2.40.30.170">
    <property type="match status" value="1"/>
</dbReference>
<gene>
    <name evidence="4" type="ORF">A2150_00665</name>
</gene>
<dbReference type="SUPFAM" id="SSF111369">
    <property type="entry name" value="HlyD-like secretion proteins"/>
    <property type="match status" value="1"/>
</dbReference>
<keyword evidence="1" id="KW-0175">Coiled coil</keyword>
<comment type="caution">
    <text evidence="4">The sequence shown here is derived from an EMBL/GenBank/DDBJ whole genome shotgun (WGS) entry which is preliminary data.</text>
</comment>
<dbReference type="Proteomes" id="UP000177925">
    <property type="component" value="Unassembled WGS sequence"/>
</dbReference>
<feature type="chain" id="PRO_5009526663" description="CzcB-like barrel-sandwich hybrid domain-containing protein" evidence="2">
    <location>
        <begin position="19"/>
        <end position="234"/>
    </location>
</feature>
<dbReference type="Gene3D" id="1.10.287.470">
    <property type="entry name" value="Helix hairpin bin"/>
    <property type="match status" value="1"/>
</dbReference>
<feature type="coiled-coil region" evidence="1">
    <location>
        <begin position="68"/>
        <end position="119"/>
    </location>
</feature>
<accession>A0A1F6TDP7</accession>
<dbReference type="AlphaFoldDB" id="A0A1F6TDP7"/>
<dbReference type="STRING" id="1817758.A2150_00665"/>
<dbReference type="Gene3D" id="2.40.50.100">
    <property type="match status" value="1"/>
</dbReference>
<evidence type="ECO:0000313" key="5">
    <source>
        <dbReference type="Proteomes" id="UP000177925"/>
    </source>
</evidence>
<feature type="signal peptide" evidence="2">
    <location>
        <begin position="1"/>
        <end position="18"/>
    </location>
</feature>
<proteinExistence type="predicted"/>
<keyword evidence="2" id="KW-0732">Signal</keyword>